<proteinExistence type="predicted"/>
<protein>
    <submittedName>
        <fullName evidence="1">Uncharacterized protein</fullName>
    </submittedName>
</protein>
<evidence type="ECO:0000313" key="2">
    <source>
        <dbReference type="Proteomes" id="UP001209878"/>
    </source>
</evidence>
<accession>A0AAD9L2W3</accession>
<evidence type="ECO:0000313" key="1">
    <source>
        <dbReference type="EMBL" id="KAK2182054.1"/>
    </source>
</evidence>
<dbReference type="AlphaFoldDB" id="A0AAD9L2W3"/>
<dbReference type="EMBL" id="JAODUO010000369">
    <property type="protein sequence ID" value="KAK2182054.1"/>
    <property type="molecule type" value="Genomic_DNA"/>
</dbReference>
<gene>
    <name evidence="1" type="ORF">NP493_369g04014</name>
</gene>
<sequence length="98" mass="10458">MRMGWGTGSNPTRVPCCRNLRISDSSVNPLKMQIFSTCGTRTCSSLMMVCSGNFCFHEFTQSCVATQPPVLLVDSALFSGGLPSPPPPTVAAEPSCKQ</sequence>
<reference evidence="1" key="1">
    <citation type="journal article" date="2023" name="Mol. Biol. Evol.">
        <title>Third-Generation Sequencing Reveals the Adaptive Role of the Epigenome in Three Deep-Sea Polychaetes.</title>
        <authorList>
            <person name="Perez M."/>
            <person name="Aroh O."/>
            <person name="Sun Y."/>
            <person name="Lan Y."/>
            <person name="Juniper S.K."/>
            <person name="Young C.R."/>
            <person name="Angers B."/>
            <person name="Qian P.Y."/>
        </authorList>
    </citation>
    <scope>NUCLEOTIDE SEQUENCE</scope>
    <source>
        <strain evidence="1">R07B-5</strain>
    </source>
</reference>
<dbReference type="Proteomes" id="UP001209878">
    <property type="component" value="Unassembled WGS sequence"/>
</dbReference>
<organism evidence="1 2">
    <name type="scientific">Ridgeia piscesae</name>
    <name type="common">Tubeworm</name>
    <dbReference type="NCBI Taxonomy" id="27915"/>
    <lineage>
        <taxon>Eukaryota</taxon>
        <taxon>Metazoa</taxon>
        <taxon>Spiralia</taxon>
        <taxon>Lophotrochozoa</taxon>
        <taxon>Annelida</taxon>
        <taxon>Polychaeta</taxon>
        <taxon>Sedentaria</taxon>
        <taxon>Canalipalpata</taxon>
        <taxon>Sabellida</taxon>
        <taxon>Siboglinidae</taxon>
        <taxon>Ridgeia</taxon>
    </lineage>
</organism>
<comment type="caution">
    <text evidence="1">The sequence shown here is derived from an EMBL/GenBank/DDBJ whole genome shotgun (WGS) entry which is preliminary data.</text>
</comment>
<keyword evidence="2" id="KW-1185">Reference proteome</keyword>
<name>A0AAD9L2W3_RIDPI</name>